<dbReference type="Gene3D" id="3.40.50.1000">
    <property type="entry name" value="HAD superfamily/HAD-like"/>
    <property type="match status" value="1"/>
</dbReference>
<dbReference type="SFLD" id="SFLDG01135">
    <property type="entry name" value="C1.5.6:_HAD__Beta-PGM__Phospha"/>
    <property type="match status" value="1"/>
</dbReference>
<dbReference type="SFLD" id="SFLDG01129">
    <property type="entry name" value="C1.5:_HAD__Beta-PGM__Phosphata"/>
    <property type="match status" value="1"/>
</dbReference>
<protein>
    <submittedName>
        <fullName evidence="1">Pseudouridine-5' phosphatase</fullName>
    </submittedName>
</protein>
<dbReference type="InterPro" id="IPR023198">
    <property type="entry name" value="PGP-like_dom2"/>
</dbReference>
<dbReference type="PANTHER" id="PTHR18901:SF38">
    <property type="entry name" value="PSEUDOURIDINE-5'-PHOSPHATASE"/>
    <property type="match status" value="1"/>
</dbReference>
<dbReference type="Proteomes" id="UP000029224">
    <property type="component" value="Unassembled WGS sequence"/>
</dbReference>
<dbReference type="Pfam" id="PF13419">
    <property type="entry name" value="HAD_2"/>
    <property type="match status" value="1"/>
</dbReference>
<dbReference type="PANTHER" id="PTHR18901">
    <property type="entry name" value="2-DEOXYGLUCOSE-6-PHOSPHATE PHOSPHATASE 2"/>
    <property type="match status" value="1"/>
</dbReference>
<dbReference type="PRINTS" id="PR00413">
    <property type="entry name" value="HADHALOGNASE"/>
</dbReference>
<gene>
    <name evidence="1" type="ORF">JCM19240_3394</name>
</gene>
<dbReference type="InterPro" id="IPR036412">
    <property type="entry name" value="HAD-like_sf"/>
</dbReference>
<dbReference type="NCBIfam" id="TIGR01549">
    <property type="entry name" value="HAD-SF-IA-v1"/>
    <property type="match status" value="1"/>
</dbReference>
<dbReference type="SFLD" id="SFLDS00003">
    <property type="entry name" value="Haloacid_Dehalogenase"/>
    <property type="match status" value="1"/>
</dbReference>
<name>A0A090T8G9_9VIBR</name>
<comment type="caution">
    <text evidence="1">The sequence shown here is derived from an EMBL/GenBank/DDBJ whole genome shotgun (WGS) entry which is preliminary data.</text>
</comment>
<dbReference type="Gene3D" id="1.10.150.240">
    <property type="entry name" value="Putative phosphatase, domain 2"/>
    <property type="match status" value="1"/>
</dbReference>
<accession>A0A090T8G9</accession>
<evidence type="ECO:0000313" key="2">
    <source>
        <dbReference type="Proteomes" id="UP000029224"/>
    </source>
</evidence>
<organism evidence="1 2">
    <name type="scientific">Vibrio maritimus</name>
    <dbReference type="NCBI Taxonomy" id="990268"/>
    <lineage>
        <taxon>Bacteria</taxon>
        <taxon>Pseudomonadati</taxon>
        <taxon>Pseudomonadota</taxon>
        <taxon>Gammaproteobacteria</taxon>
        <taxon>Vibrionales</taxon>
        <taxon>Vibrionaceae</taxon>
        <taxon>Vibrio</taxon>
    </lineage>
</organism>
<dbReference type="AlphaFoldDB" id="A0A090T8G9"/>
<dbReference type="NCBIfam" id="TIGR01509">
    <property type="entry name" value="HAD-SF-IA-v3"/>
    <property type="match status" value="1"/>
</dbReference>
<reference evidence="1 2" key="1">
    <citation type="submission" date="2014-09" db="EMBL/GenBank/DDBJ databases">
        <title>Vibrio maritimus JCM 19240. (C210) whole genome shotgun sequence.</title>
        <authorList>
            <person name="Sawabe T."/>
            <person name="Meirelles P."/>
            <person name="Nakanishi M."/>
            <person name="Sayaka M."/>
            <person name="Hattori M."/>
            <person name="Ohkuma M."/>
        </authorList>
    </citation>
    <scope>NUCLEOTIDE SEQUENCE [LARGE SCALE GENOMIC DNA]</scope>
    <source>
        <strain evidence="1 2">JCM 19240</strain>
    </source>
</reference>
<sequence length="230" mass="25501">MDALDKEREMNFKAAIFDMDGLLLDTENVCKGIFEKACEALGVPFLEEKYLSIIGCNSKTIHAKLGEAYAGIIDYKVINEVWRQRYTSVVFHQAIPKKHGVIELLDWLTAKNIPIAVATSTHRDVAEKKLKLAGLDGYFNCLATGCEVTRGKPDPEIYHLAAKRLGVASEHCMAFEDSNNGVKAAVAAAMHTYQVPDLVAPCEDVKALNVQTRTSLFEVYQELSASYLTR</sequence>
<dbReference type="InterPro" id="IPR041492">
    <property type="entry name" value="HAD_2"/>
</dbReference>
<dbReference type="EMBL" id="BBMT01000006">
    <property type="protein sequence ID" value="GAL35024.1"/>
    <property type="molecule type" value="Genomic_DNA"/>
</dbReference>
<dbReference type="InterPro" id="IPR006439">
    <property type="entry name" value="HAD-SF_hydro_IA"/>
</dbReference>
<dbReference type="CDD" id="cd07505">
    <property type="entry name" value="HAD_BPGM-like"/>
    <property type="match status" value="1"/>
</dbReference>
<dbReference type="InterPro" id="IPR023214">
    <property type="entry name" value="HAD_sf"/>
</dbReference>
<keyword evidence="2" id="KW-1185">Reference proteome</keyword>
<evidence type="ECO:0000313" key="1">
    <source>
        <dbReference type="EMBL" id="GAL35024.1"/>
    </source>
</evidence>
<dbReference type="SUPFAM" id="SSF56784">
    <property type="entry name" value="HAD-like"/>
    <property type="match status" value="1"/>
</dbReference>
<reference evidence="1 2" key="2">
    <citation type="submission" date="2014-09" db="EMBL/GenBank/DDBJ databases">
        <authorList>
            <consortium name="NBRP consortium"/>
            <person name="Sawabe T."/>
            <person name="Meirelles P."/>
            <person name="Nakanishi M."/>
            <person name="Sayaka M."/>
            <person name="Hattori M."/>
            <person name="Ohkuma M."/>
        </authorList>
    </citation>
    <scope>NUCLEOTIDE SEQUENCE [LARGE SCALE GENOMIC DNA]</scope>
    <source>
        <strain evidence="1 2">JCM 19240</strain>
    </source>
</reference>
<proteinExistence type="predicted"/>